<comment type="caution">
    <text evidence="1">The sequence shown here is derived from an EMBL/GenBank/DDBJ whole genome shotgun (WGS) entry which is preliminary data.</text>
</comment>
<evidence type="ECO:0000313" key="1">
    <source>
        <dbReference type="EMBL" id="GFC96951.1"/>
    </source>
</evidence>
<evidence type="ECO:0000313" key="2">
    <source>
        <dbReference type="EMBL" id="GFD00839.1"/>
    </source>
</evidence>
<dbReference type="EMBL" id="BKCJ011163177">
    <property type="protein sequence ID" value="GFC96951.1"/>
    <property type="molecule type" value="Genomic_DNA"/>
</dbReference>
<dbReference type="AlphaFoldDB" id="A0A699SH04"/>
<protein>
    <submittedName>
        <fullName evidence="1">Uncharacterized protein</fullName>
    </submittedName>
</protein>
<proteinExistence type="predicted"/>
<organism evidence="1">
    <name type="scientific">Tanacetum cinerariifolium</name>
    <name type="common">Dalmatian daisy</name>
    <name type="synonym">Chrysanthemum cinerariifolium</name>
    <dbReference type="NCBI Taxonomy" id="118510"/>
    <lineage>
        <taxon>Eukaryota</taxon>
        <taxon>Viridiplantae</taxon>
        <taxon>Streptophyta</taxon>
        <taxon>Embryophyta</taxon>
        <taxon>Tracheophyta</taxon>
        <taxon>Spermatophyta</taxon>
        <taxon>Magnoliopsida</taxon>
        <taxon>eudicotyledons</taxon>
        <taxon>Gunneridae</taxon>
        <taxon>Pentapetalae</taxon>
        <taxon>asterids</taxon>
        <taxon>campanulids</taxon>
        <taxon>Asterales</taxon>
        <taxon>Asteraceae</taxon>
        <taxon>Asteroideae</taxon>
        <taxon>Anthemideae</taxon>
        <taxon>Anthemidinae</taxon>
        <taxon>Tanacetum</taxon>
    </lineage>
</organism>
<dbReference type="EMBL" id="BKCJ011187443">
    <property type="protein sequence ID" value="GFD00839.1"/>
    <property type="molecule type" value="Genomic_DNA"/>
</dbReference>
<accession>A0A699SH04</accession>
<name>A0A699SH04_TANCI</name>
<reference evidence="1" key="1">
    <citation type="journal article" date="2019" name="Sci. Rep.">
        <title>Draft genome of Tanacetum cinerariifolium, the natural source of mosquito coil.</title>
        <authorList>
            <person name="Yamashiro T."/>
            <person name="Shiraishi A."/>
            <person name="Satake H."/>
            <person name="Nakayama K."/>
        </authorList>
    </citation>
    <scope>NUCLEOTIDE SEQUENCE</scope>
</reference>
<feature type="non-terminal residue" evidence="1">
    <location>
        <position position="1"/>
    </location>
</feature>
<gene>
    <name evidence="1" type="ORF">Tci_868921</name>
    <name evidence="2" type="ORF">Tci_872808</name>
</gene>
<sequence>AEGDGALGLLGTLKPRIHPVIAIFLYPLRAKVEAACVLEVEVMGALDL</sequence>